<keyword evidence="1" id="KW-0678">Repressor</keyword>
<dbReference type="Pfam" id="PF13977">
    <property type="entry name" value="TetR_C_6"/>
    <property type="match status" value="1"/>
</dbReference>
<dbReference type="EMBL" id="BSTX01000001">
    <property type="protein sequence ID" value="GLZ75586.1"/>
    <property type="molecule type" value="Genomic_DNA"/>
</dbReference>
<dbReference type="SUPFAM" id="SSF46689">
    <property type="entry name" value="Homeodomain-like"/>
    <property type="match status" value="1"/>
</dbReference>
<dbReference type="InterPro" id="IPR001647">
    <property type="entry name" value="HTH_TetR"/>
</dbReference>
<evidence type="ECO:0000256" key="1">
    <source>
        <dbReference type="ARBA" id="ARBA00022491"/>
    </source>
</evidence>
<sequence>MPAKGDHDARRRDVSEAVWRVVATAGFTGLTMRAVAAELGASTGLVTHYFPSKALLVRHALDLAAERTDERPLRTPEAPGLAALRAAVLDVAPVDGDAVAMNRVWVSSWDLALADAGFGAAQAARYTRWRAKLARHVADAQERGEIGAGDPADLAARVAAFTHGLVTQALFDPEAFGAARQERLVDGFLDSLRAGAPARDS</sequence>
<dbReference type="SUPFAM" id="SSF48498">
    <property type="entry name" value="Tetracyclin repressor-like, C-terminal domain"/>
    <property type="match status" value="1"/>
</dbReference>
<keyword evidence="2" id="KW-0805">Transcription regulation</keyword>
<keyword evidence="3 5" id="KW-0238">DNA-binding</keyword>
<evidence type="ECO:0000256" key="5">
    <source>
        <dbReference type="PROSITE-ProRule" id="PRU00335"/>
    </source>
</evidence>
<comment type="caution">
    <text evidence="7">The sequence shown here is derived from an EMBL/GenBank/DDBJ whole genome shotgun (WGS) entry which is preliminary data.</text>
</comment>
<dbReference type="InterPro" id="IPR039538">
    <property type="entry name" value="BetI_C"/>
</dbReference>
<proteinExistence type="predicted"/>
<dbReference type="PANTHER" id="PTHR30055">
    <property type="entry name" value="HTH-TYPE TRANSCRIPTIONAL REGULATOR RUTR"/>
    <property type="match status" value="1"/>
</dbReference>
<dbReference type="PROSITE" id="PS50977">
    <property type="entry name" value="HTH_TETR_2"/>
    <property type="match status" value="1"/>
</dbReference>
<dbReference type="InterPro" id="IPR009057">
    <property type="entry name" value="Homeodomain-like_sf"/>
</dbReference>
<feature type="DNA-binding region" description="H-T-H motif" evidence="5">
    <location>
        <begin position="31"/>
        <end position="50"/>
    </location>
</feature>
<accession>A0A9W6SHI9</accession>
<dbReference type="InterPro" id="IPR050109">
    <property type="entry name" value="HTH-type_TetR-like_transc_reg"/>
</dbReference>
<dbReference type="InterPro" id="IPR023772">
    <property type="entry name" value="DNA-bd_HTH_TetR-type_CS"/>
</dbReference>
<reference evidence="7" key="1">
    <citation type="submission" date="2023-03" db="EMBL/GenBank/DDBJ databases">
        <title>Actinorhabdospora filicis NBRC 111898.</title>
        <authorList>
            <person name="Ichikawa N."/>
            <person name="Sato H."/>
            <person name="Tonouchi N."/>
        </authorList>
    </citation>
    <scope>NUCLEOTIDE SEQUENCE</scope>
    <source>
        <strain evidence="7">NBRC 111898</strain>
    </source>
</reference>
<evidence type="ECO:0000256" key="2">
    <source>
        <dbReference type="ARBA" id="ARBA00023015"/>
    </source>
</evidence>
<dbReference type="Proteomes" id="UP001165079">
    <property type="component" value="Unassembled WGS sequence"/>
</dbReference>
<dbReference type="PROSITE" id="PS01081">
    <property type="entry name" value="HTH_TETR_1"/>
    <property type="match status" value="1"/>
</dbReference>
<dbReference type="Gene3D" id="1.10.357.10">
    <property type="entry name" value="Tetracycline Repressor, domain 2"/>
    <property type="match status" value="1"/>
</dbReference>
<gene>
    <name evidence="7" type="ORF">Afil01_03930</name>
</gene>
<name>A0A9W6SHI9_9ACTN</name>
<dbReference type="AlphaFoldDB" id="A0A9W6SHI9"/>
<keyword evidence="8" id="KW-1185">Reference proteome</keyword>
<dbReference type="PANTHER" id="PTHR30055:SF148">
    <property type="entry name" value="TETR-FAMILY TRANSCRIPTIONAL REGULATOR"/>
    <property type="match status" value="1"/>
</dbReference>
<dbReference type="GO" id="GO:0003700">
    <property type="term" value="F:DNA-binding transcription factor activity"/>
    <property type="evidence" value="ECO:0007669"/>
    <property type="project" value="TreeGrafter"/>
</dbReference>
<protein>
    <submittedName>
        <fullName evidence="7">TetR family transcriptional regulator</fullName>
    </submittedName>
</protein>
<evidence type="ECO:0000259" key="6">
    <source>
        <dbReference type="PROSITE" id="PS50977"/>
    </source>
</evidence>
<organism evidence="7 8">
    <name type="scientific">Actinorhabdospora filicis</name>
    <dbReference type="NCBI Taxonomy" id="1785913"/>
    <lineage>
        <taxon>Bacteria</taxon>
        <taxon>Bacillati</taxon>
        <taxon>Actinomycetota</taxon>
        <taxon>Actinomycetes</taxon>
        <taxon>Micromonosporales</taxon>
        <taxon>Micromonosporaceae</taxon>
        <taxon>Actinorhabdospora</taxon>
    </lineage>
</organism>
<evidence type="ECO:0000256" key="4">
    <source>
        <dbReference type="ARBA" id="ARBA00023163"/>
    </source>
</evidence>
<dbReference type="Pfam" id="PF00440">
    <property type="entry name" value="TetR_N"/>
    <property type="match status" value="1"/>
</dbReference>
<dbReference type="RefSeq" id="WP_285660829.1">
    <property type="nucleotide sequence ID" value="NZ_BSTX01000001.1"/>
</dbReference>
<dbReference type="GO" id="GO:0000976">
    <property type="term" value="F:transcription cis-regulatory region binding"/>
    <property type="evidence" value="ECO:0007669"/>
    <property type="project" value="TreeGrafter"/>
</dbReference>
<evidence type="ECO:0000313" key="8">
    <source>
        <dbReference type="Proteomes" id="UP001165079"/>
    </source>
</evidence>
<evidence type="ECO:0000313" key="7">
    <source>
        <dbReference type="EMBL" id="GLZ75586.1"/>
    </source>
</evidence>
<evidence type="ECO:0000256" key="3">
    <source>
        <dbReference type="ARBA" id="ARBA00023125"/>
    </source>
</evidence>
<keyword evidence="4" id="KW-0804">Transcription</keyword>
<feature type="domain" description="HTH tetR-type" evidence="6">
    <location>
        <begin position="8"/>
        <end position="68"/>
    </location>
</feature>
<dbReference type="InterPro" id="IPR036271">
    <property type="entry name" value="Tet_transcr_reg_TetR-rel_C_sf"/>
</dbReference>